<evidence type="ECO:0000313" key="9">
    <source>
        <dbReference type="Proteomes" id="UP001299608"/>
    </source>
</evidence>
<keyword evidence="4" id="KW-0804">Transcription</keyword>
<dbReference type="InterPro" id="IPR010524">
    <property type="entry name" value="Sig_transdc_resp-reg_PrpR_N"/>
</dbReference>
<dbReference type="GO" id="GO:0000156">
    <property type="term" value="F:phosphorelay response regulator activity"/>
    <property type="evidence" value="ECO:0007669"/>
    <property type="project" value="InterPro"/>
</dbReference>
<feature type="domain" description="Sigma-54 factor interaction" evidence="5">
    <location>
        <begin position="325"/>
        <end position="555"/>
    </location>
</feature>
<reference evidence="6" key="3">
    <citation type="submission" date="2022-01" db="EMBL/GenBank/DDBJ databases">
        <title>Collection of gut derived symbiotic bacterial strains cultured from healthy donors.</title>
        <authorList>
            <person name="Lin H."/>
            <person name="Kohout C."/>
            <person name="Waligurski E."/>
            <person name="Pamer E.G."/>
        </authorList>
    </citation>
    <scope>NUCLEOTIDE SEQUENCE</scope>
    <source>
        <strain evidence="6">DFI.6.55</strain>
    </source>
</reference>
<accession>A0AAX1SIK8</accession>
<dbReference type="PROSITE" id="PS00675">
    <property type="entry name" value="SIGMA54_INTERACT_1"/>
    <property type="match status" value="1"/>
</dbReference>
<dbReference type="GO" id="GO:0005524">
    <property type="term" value="F:ATP binding"/>
    <property type="evidence" value="ECO:0007669"/>
    <property type="project" value="UniProtKB-KW"/>
</dbReference>
<evidence type="ECO:0000313" key="6">
    <source>
        <dbReference type="EMBL" id="MCG4744379.1"/>
    </source>
</evidence>
<dbReference type="Gene3D" id="3.40.50.2300">
    <property type="match status" value="1"/>
</dbReference>
<dbReference type="PROSITE" id="PS00676">
    <property type="entry name" value="SIGMA54_INTERACT_2"/>
    <property type="match status" value="1"/>
</dbReference>
<dbReference type="InterPro" id="IPR027417">
    <property type="entry name" value="P-loop_NTPase"/>
</dbReference>
<comment type="caution">
    <text evidence="6">The sequence shown here is derived from an EMBL/GenBank/DDBJ whole genome shotgun (WGS) entry which is preliminary data.</text>
</comment>
<dbReference type="SUPFAM" id="SSF52540">
    <property type="entry name" value="P-loop containing nucleoside triphosphate hydrolases"/>
    <property type="match status" value="1"/>
</dbReference>
<dbReference type="Pfam" id="PF25601">
    <property type="entry name" value="AAA_lid_14"/>
    <property type="match status" value="1"/>
</dbReference>
<dbReference type="SUPFAM" id="SSF55785">
    <property type="entry name" value="PYP-like sensor domain (PAS domain)"/>
    <property type="match status" value="1"/>
</dbReference>
<protein>
    <submittedName>
        <fullName evidence="7">AAA domain-containing protein</fullName>
    </submittedName>
    <submittedName>
        <fullName evidence="6">Sigma 54-interacting transcriptional regulator</fullName>
    </submittedName>
</protein>
<proteinExistence type="predicted"/>
<dbReference type="GeneID" id="97208017"/>
<dbReference type="AlphaFoldDB" id="A0AAX1SIK8"/>
<dbReference type="Pfam" id="PF00158">
    <property type="entry name" value="Sigma54_activat"/>
    <property type="match status" value="1"/>
</dbReference>
<evidence type="ECO:0000313" key="8">
    <source>
        <dbReference type="Proteomes" id="UP000669239"/>
    </source>
</evidence>
<dbReference type="InterPro" id="IPR025943">
    <property type="entry name" value="Sigma_54_int_dom_ATP-bd_2"/>
</dbReference>
<dbReference type="PANTHER" id="PTHR32071">
    <property type="entry name" value="TRANSCRIPTIONAL REGULATORY PROTEIN"/>
    <property type="match status" value="1"/>
</dbReference>
<gene>
    <name evidence="7" type="ORF">G5B36_08440</name>
    <name evidence="6" type="ORF">L0N08_03020</name>
</gene>
<keyword evidence="1" id="KW-0547">Nucleotide-binding</keyword>
<keyword evidence="8" id="KW-1185">Reference proteome</keyword>
<dbReference type="RefSeq" id="WP_117560158.1">
    <property type="nucleotide sequence ID" value="NZ_BAABZL010000001.1"/>
</dbReference>
<dbReference type="Pfam" id="PF02954">
    <property type="entry name" value="HTH_8"/>
    <property type="match status" value="1"/>
</dbReference>
<evidence type="ECO:0000259" key="5">
    <source>
        <dbReference type="PROSITE" id="PS50045"/>
    </source>
</evidence>
<dbReference type="PANTHER" id="PTHR32071:SF57">
    <property type="entry name" value="C4-DICARBOXYLATE TRANSPORT TRANSCRIPTIONAL REGULATORY PROTEIN DCTD"/>
    <property type="match status" value="1"/>
</dbReference>
<dbReference type="Pfam" id="PF06506">
    <property type="entry name" value="PrpR_N"/>
    <property type="match status" value="1"/>
</dbReference>
<dbReference type="Gene3D" id="3.30.450.20">
    <property type="entry name" value="PAS domain"/>
    <property type="match status" value="1"/>
</dbReference>
<keyword evidence="3" id="KW-0805">Transcription regulation</keyword>
<evidence type="ECO:0000256" key="3">
    <source>
        <dbReference type="ARBA" id="ARBA00023015"/>
    </source>
</evidence>
<dbReference type="EMBL" id="JAKNGE010000003">
    <property type="protein sequence ID" value="MCG4744379.1"/>
    <property type="molecule type" value="Genomic_DNA"/>
</dbReference>
<reference evidence="7" key="2">
    <citation type="submission" date="2020-02" db="EMBL/GenBank/DDBJ databases">
        <authorList>
            <person name="Littmann E."/>
            <person name="Sorbara M."/>
        </authorList>
    </citation>
    <scope>NUCLEOTIDE SEQUENCE</scope>
    <source>
        <strain evidence="7">MSK.1.17</strain>
    </source>
</reference>
<dbReference type="SMART" id="SM00382">
    <property type="entry name" value="AAA"/>
    <property type="match status" value="1"/>
</dbReference>
<dbReference type="SUPFAM" id="SSF159800">
    <property type="entry name" value="PrpR receptor domain-like"/>
    <property type="match status" value="1"/>
</dbReference>
<sequence>MIRLLFIVPYPELREKVEHVISHHPEKKRLNADIRVMTVEDTPDFPADEYDAIIARGYTAQKTVAKYKQVPTIGLSISGYDMVRAISECCEMYHPKKVAVLGFGGQMYEVKNICRFFKIDVEVHAPVRHEELPAKLDQAIAAGCDALIGGYSANIVARQKDFPAVVIRTGEDTVLQAVDEAIHTVDQIRHQRIISQMYKTIIYSSKDGLLYVDAAGVIQVRNRVIRQMNGDISLMDRPLKQALPYLYKMFRCVITSGQEESGRILTIPGTRVTVSVSCTPVIANKEISGVVFFLSDITMIQNLESQIRRKLSERGFQAKYTFQDIIHQSRVIDQTIETARRYAASDSNVIIVGETGTGKELFAQSIHNSSSRKNGPFVAINCAALPENLLESELFGYVEGAFTGTSKGGKMGLFEQAHGGTLFLDEVGEISTSIQSKLLRVLQERQVRRIGDNKVIDVNVRIISATNKSISKLSDQGMFRRDLVYRLDVLRLFLPPLRERENDVELLFLHLLQAQCRETRTPLPRLEPGALSLLHQYPFIGNIRELKNMVERAGVLKTGDIITKKNLQDALYPPDLDMAAESGAAFMAAAGEGTPDRGPVSEPEKLRQALEQCNGNRTRAARLLGMDRSTLWRKMQKYQM</sequence>
<dbReference type="Gene3D" id="1.10.10.60">
    <property type="entry name" value="Homeodomain-like"/>
    <property type="match status" value="1"/>
</dbReference>
<dbReference type="InterPro" id="IPR002078">
    <property type="entry name" value="Sigma_54_int"/>
</dbReference>
<dbReference type="Proteomes" id="UP000669239">
    <property type="component" value="Unassembled WGS sequence"/>
</dbReference>
<dbReference type="CDD" id="cd00009">
    <property type="entry name" value="AAA"/>
    <property type="match status" value="1"/>
</dbReference>
<dbReference type="GO" id="GO:0043565">
    <property type="term" value="F:sequence-specific DNA binding"/>
    <property type="evidence" value="ECO:0007669"/>
    <property type="project" value="InterPro"/>
</dbReference>
<dbReference type="PROSITE" id="PS50045">
    <property type="entry name" value="SIGMA54_INTERACT_4"/>
    <property type="match status" value="1"/>
</dbReference>
<evidence type="ECO:0000256" key="2">
    <source>
        <dbReference type="ARBA" id="ARBA00022840"/>
    </source>
</evidence>
<dbReference type="EMBL" id="JAAITT010000009">
    <property type="protein sequence ID" value="NSJ48730.1"/>
    <property type="molecule type" value="Genomic_DNA"/>
</dbReference>
<dbReference type="Proteomes" id="UP001299608">
    <property type="component" value="Unassembled WGS sequence"/>
</dbReference>
<dbReference type="PRINTS" id="PR01590">
    <property type="entry name" value="HTHFIS"/>
</dbReference>
<dbReference type="SUPFAM" id="SSF46689">
    <property type="entry name" value="Homeodomain-like"/>
    <property type="match status" value="1"/>
</dbReference>
<evidence type="ECO:0000256" key="1">
    <source>
        <dbReference type="ARBA" id="ARBA00022741"/>
    </source>
</evidence>
<dbReference type="InterPro" id="IPR009057">
    <property type="entry name" value="Homeodomain-like_sf"/>
</dbReference>
<dbReference type="InterPro" id="IPR025662">
    <property type="entry name" value="Sigma_54_int_dom_ATP-bd_1"/>
</dbReference>
<dbReference type="InterPro" id="IPR058031">
    <property type="entry name" value="AAA_lid_NorR"/>
</dbReference>
<keyword evidence="2" id="KW-0067">ATP-binding</keyword>
<name>A0AAX1SIK8_9FIRM</name>
<organism evidence="6 9">
    <name type="scientific">Enterocloster aldenensis</name>
    <dbReference type="NCBI Taxonomy" id="358742"/>
    <lineage>
        <taxon>Bacteria</taxon>
        <taxon>Bacillati</taxon>
        <taxon>Bacillota</taxon>
        <taxon>Clostridia</taxon>
        <taxon>Lachnospirales</taxon>
        <taxon>Lachnospiraceae</taxon>
        <taxon>Enterocloster</taxon>
    </lineage>
</organism>
<dbReference type="InterPro" id="IPR002197">
    <property type="entry name" value="HTH_Fis"/>
</dbReference>
<dbReference type="Gene3D" id="1.10.8.60">
    <property type="match status" value="1"/>
</dbReference>
<dbReference type="GO" id="GO:0006355">
    <property type="term" value="P:regulation of DNA-templated transcription"/>
    <property type="evidence" value="ECO:0007669"/>
    <property type="project" value="InterPro"/>
</dbReference>
<evidence type="ECO:0000313" key="7">
    <source>
        <dbReference type="EMBL" id="NSJ48730.1"/>
    </source>
</evidence>
<reference evidence="7 8" key="1">
    <citation type="journal article" date="2020" name="Cell Host Microbe">
        <title>Functional and Genomic Variation between Human-Derived Isolates of Lachnospiraceae Reveals Inter- and Intra-Species Diversity.</title>
        <authorList>
            <person name="Sorbara M.T."/>
            <person name="Littmann E.R."/>
            <person name="Fontana E."/>
            <person name="Moody T.U."/>
            <person name="Kohout C.E."/>
            <person name="Gjonbalaj M."/>
            <person name="Eaton V."/>
            <person name="Seok R."/>
            <person name="Leiner I.M."/>
            <person name="Pamer E.G."/>
        </authorList>
    </citation>
    <scope>NUCLEOTIDE SEQUENCE [LARGE SCALE GENOMIC DNA]</scope>
    <source>
        <strain evidence="7 8">MSK.1.17</strain>
    </source>
</reference>
<dbReference type="Gene3D" id="3.40.50.10660">
    <property type="entry name" value="PrpR receptor domain-like"/>
    <property type="match status" value="1"/>
</dbReference>
<dbReference type="Gene3D" id="3.40.50.300">
    <property type="entry name" value="P-loop containing nucleotide triphosphate hydrolases"/>
    <property type="match status" value="1"/>
</dbReference>
<dbReference type="InterPro" id="IPR035965">
    <property type="entry name" value="PAS-like_dom_sf"/>
</dbReference>
<dbReference type="FunFam" id="3.40.50.300:FF:000006">
    <property type="entry name" value="DNA-binding transcriptional regulator NtrC"/>
    <property type="match status" value="1"/>
</dbReference>
<dbReference type="InterPro" id="IPR003593">
    <property type="entry name" value="AAA+_ATPase"/>
</dbReference>
<evidence type="ECO:0000256" key="4">
    <source>
        <dbReference type="ARBA" id="ARBA00023163"/>
    </source>
</evidence>